<dbReference type="Proteomes" id="UP000742098">
    <property type="component" value="Unassembled WGS sequence"/>
</dbReference>
<evidence type="ECO:0000313" key="1">
    <source>
        <dbReference type="EMBL" id="HJF70302.1"/>
    </source>
</evidence>
<sequence length="527" mass="60027">MKNILYAVLAICLLYACYDDKSTLPQFDFPTIVSDRQGEEQYLTASLGEEFTYEPRLCKMQGRDSIPLTENEFEDYSYEWSLSLLSTGTDTTKQIISNERILKTFIESAPTNDGYSHYTLTLQVTHKASNTKKNLIWEVKVLSTYGSGLLVAESIDGINSDISLIMSRTFNTSLKDYSADITYHNIFSKHNNTLVEGKVNSLAYISKNEHSAIIALAEGKSLVRMDPVTMKVIDQDLECFFYTPPVFNPQLVITCWSKSILINNNQLQYYDPIRGSKYSYYPETRYNLATTCAAELNWADVIFWDQNANKFVYKPSSTGDISDLGNTISEKFNPKDMQNCECIYAETTTGYERTKWLMKKDGGYYIYVLDCTYDWDKDEINFVGVNMYDLSNCPDIEKSPCYAFSNNDEFFYSVDNILYAVPLVKEKPERQISYDKLASTEQITHILVYRGSGYTTWSENMDPATGEATPVWRSSKNNVLCVATWDGNEGRVYTLPVQYSGTGGIAPNQYVNCYDKFGRITGIAPRK</sequence>
<gene>
    <name evidence="1" type="ORF">K8V05_06075</name>
</gene>
<reference evidence="1" key="2">
    <citation type="submission" date="2021-09" db="EMBL/GenBank/DDBJ databases">
        <authorList>
            <person name="Gilroy R."/>
        </authorList>
    </citation>
    <scope>NUCLEOTIDE SEQUENCE</scope>
    <source>
        <strain evidence="1">6966</strain>
    </source>
</reference>
<comment type="caution">
    <text evidence="1">The sequence shown here is derived from an EMBL/GenBank/DDBJ whole genome shotgun (WGS) entry which is preliminary data.</text>
</comment>
<reference evidence="1" key="1">
    <citation type="journal article" date="2021" name="PeerJ">
        <title>Extensive microbial diversity within the chicken gut microbiome revealed by metagenomics and culture.</title>
        <authorList>
            <person name="Gilroy R."/>
            <person name="Ravi A."/>
            <person name="Getino M."/>
            <person name="Pursley I."/>
            <person name="Horton D.L."/>
            <person name="Alikhan N.F."/>
            <person name="Baker D."/>
            <person name="Gharbi K."/>
            <person name="Hall N."/>
            <person name="Watson M."/>
            <person name="Adriaenssens E.M."/>
            <person name="Foster-Nyarko E."/>
            <person name="Jarju S."/>
            <person name="Secka A."/>
            <person name="Antonio M."/>
            <person name="Oren A."/>
            <person name="Chaudhuri R.R."/>
            <person name="La Ragione R."/>
            <person name="Hildebrand F."/>
            <person name="Pallen M.J."/>
        </authorList>
    </citation>
    <scope>NUCLEOTIDE SEQUENCE</scope>
    <source>
        <strain evidence="1">6966</strain>
    </source>
</reference>
<proteinExistence type="predicted"/>
<organism evidence="1 2">
    <name type="scientific">Butyricimonas virosa</name>
    <dbReference type="NCBI Taxonomy" id="544645"/>
    <lineage>
        <taxon>Bacteria</taxon>
        <taxon>Pseudomonadati</taxon>
        <taxon>Bacteroidota</taxon>
        <taxon>Bacteroidia</taxon>
        <taxon>Bacteroidales</taxon>
        <taxon>Odoribacteraceae</taxon>
        <taxon>Butyricimonas</taxon>
    </lineage>
</organism>
<dbReference type="EMBL" id="DYVS01000104">
    <property type="protein sequence ID" value="HJF70302.1"/>
    <property type="molecule type" value="Genomic_DNA"/>
</dbReference>
<dbReference type="PROSITE" id="PS51257">
    <property type="entry name" value="PROKAR_LIPOPROTEIN"/>
    <property type="match status" value="1"/>
</dbReference>
<name>A0A921H2E2_9BACT</name>
<protein>
    <submittedName>
        <fullName evidence="1">Uncharacterized protein</fullName>
    </submittedName>
</protein>
<accession>A0A921H2E2</accession>
<evidence type="ECO:0000313" key="2">
    <source>
        <dbReference type="Proteomes" id="UP000742098"/>
    </source>
</evidence>
<dbReference type="AlphaFoldDB" id="A0A921H2E2"/>